<dbReference type="EMBL" id="MDEC01000002">
    <property type="protein sequence ID" value="PPU66363.1"/>
    <property type="molecule type" value="Genomic_DNA"/>
</dbReference>
<sequence>MSRDVASPPGEFVHRSGSKAAHPALCLHSARLAPVVAPSSLSPCVAAMHLPFPPTLSRSCDGQP</sequence>
<evidence type="ECO:0000313" key="1">
    <source>
        <dbReference type="EMBL" id="PPU66363.1"/>
    </source>
</evidence>
<name>A0A2S7CXR0_9XANT</name>
<reference evidence="1 2" key="1">
    <citation type="submission" date="2016-08" db="EMBL/GenBank/DDBJ databases">
        <authorList>
            <person name="Seilhamer J.J."/>
        </authorList>
    </citation>
    <scope>NUCLEOTIDE SEQUENCE [LARGE SCALE GENOMIC DNA]</scope>
    <source>
        <strain evidence="1 2">CFBP4690</strain>
    </source>
</reference>
<accession>A0A2S7CXR0</accession>
<proteinExistence type="predicted"/>
<dbReference type="Proteomes" id="UP000237872">
    <property type="component" value="Unassembled WGS sequence"/>
</dbReference>
<comment type="caution">
    <text evidence="1">The sequence shown here is derived from an EMBL/GenBank/DDBJ whole genome shotgun (WGS) entry which is preliminary data.</text>
</comment>
<gene>
    <name evidence="1" type="ORF">XcodCFBP4690_02200</name>
</gene>
<dbReference type="AlphaFoldDB" id="A0A2S7CXR0"/>
<dbReference type="OrthoDB" id="6006426at2"/>
<organism evidence="1 2">
    <name type="scientific">Xanthomonas codiaei</name>
    <dbReference type="NCBI Taxonomy" id="56463"/>
    <lineage>
        <taxon>Bacteria</taxon>
        <taxon>Pseudomonadati</taxon>
        <taxon>Pseudomonadota</taxon>
        <taxon>Gammaproteobacteria</taxon>
        <taxon>Lysobacterales</taxon>
        <taxon>Lysobacteraceae</taxon>
        <taxon>Xanthomonas</taxon>
    </lineage>
</organism>
<protein>
    <submittedName>
        <fullName evidence="1">Uncharacterized protein</fullName>
    </submittedName>
</protein>
<evidence type="ECO:0000313" key="2">
    <source>
        <dbReference type="Proteomes" id="UP000237872"/>
    </source>
</evidence>